<comment type="caution">
    <text evidence="3">The sequence shown here is derived from an EMBL/GenBank/DDBJ whole genome shotgun (WGS) entry which is preliminary data.</text>
</comment>
<dbReference type="Pfam" id="PF12671">
    <property type="entry name" value="Amidase_6"/>
    <property type="match status" value="1"/>
</dbReference>
<reference evidence="3 4" key="1">
    <citation type="journal article" date="2014" name="BMC Genomics">
        <title>Comparison of environmental and isolate Sulfobacillus genomes reveals diverse carbon, sulfur, nitrogen, and hydrogen metabolisms.</title>
        <authorList>
            <person name="Justice N.B."/>
            <person name="Norman A."/>
            <person name="Brown C.T."/>
            <person name="Singh A."/>
            <person name="Thomas B.C."/>
            <person name="Banfield J.F."/>
        </authorList>
    </citation>
    <scope>NUCLEOTIDE SEQUENCE [LARGE SCALE GENOMIC DNA]</scope>
    <source>
        <strain evidence="3">AMDSBA1</strain>
    </source>
</reference>
<keyword evidence="1" id="KW-0732">Signal</keyword>
<dbReference type="InterPro" id="IPR024301">
    <property type="entry name" value="Amidase_6"/>
</dbReference>
<feature type="chain" id="PRO_5038927401" description="Putative amidase domain-containing protein" evidence="1">
    <location>
        <begin position="21"/>
        <end position="390"/>
    </location>
</feature>
<dbReference type="EMBL" id="PXYT01000026">
    <property type="protein sequence ID" value="PSR27404.1"/>
    <property type="molecule type" value="Genomic_DNA"/>
</dbReference>
<evidence type="ECO:0000313" key="4">
    <source>
        <dbReference type="Proteomes" id="UP000242699"/>
    </source>
</evidence>
<feature type="signal peptide" evidence="1">
    <location>
        <begin position="1"/>
        <end position="20"/>
    </location>
</feature>
<evidence type="ECO:0000256" key="1">
    <source>
        <dbReference type="SAM" id="SignalP"/>
    </source>
</evidence>
<dbReference type="Gene3D" id="3.90.1720.10">
    <property type="entry name" value="endopeptidase domain like (from Nostoc punctiforme)"/>
    <property type="match status" value="1"/>
</dbReference>
<dbReference type="Proteomes" id="UP000242699">
    <property type="component" value="Unassembled WGS sequence"/>
</dbReference>
<dbReference type="AlphaFoldDB" id="A0A2T2WYT4"/>
<organism evidence="3 4">
    <name type="scientific">Sulfobacillus benefaciens</name>
    <dbReference type="NCBI Taxonomy" id="453960"/>
    <lineage>
        <taxon>Bacteria</taxon>
        <taxon>Bacillati</taxon>
        <taxon>Bacillota</taxon>
        <taxon>Clostridia</taxon>
        <taxon>Eubacteriales</taxon>
        <taxon>Clostridiales Family XVII. Incertae Sedis</taxon>
        <taxon>Sulfobacillus</taxon>
    </lineage>
</organism>
<evidence type="ECO:0000313" key="3">
    <source>
        <dbReference type="EMBL" id="PSR27404.1"/>
    </source>
</evidence>
<evidence type="ECO:0000259" key="2">
    <source>
        <dbReference type="Pfam" id="PF12671"/>
    </source>
</evidence>
<accession>A0A2T2WYT4</accession>
<feature type="domain" description="Putative amidase" evidence="2">
    <location>
        <begin position="196"/>
        <end position="358"/>
    </location>
</feature>
<sequence length="390" mass="43260">MTKHGWISGLALVLSTAATAPHHITPTPLTPNEQHIKQILHNLVTREDNAIITGHKADLRSIILPHSDALARAEKRARYLKVWATSRGLDVRGITISLRTPHIRFVGRGRVNIFGVVGESYRVTKKNAAPVKDAPDDRFGLGVRHDYVLVKERGQWFIASDDFTDPLNQDTRLLHQALPAQGSVQAHPPAISSRGAEKAVQYANTYCGSAPGCGNDRYYNSDYTSYNGEGGDCTNFVSQALHAGGFLMSPHWEYSQARGEGSPAWVNADRLKDFLESSGHATLYASGPYNKLTRPLPRFPDGAVNALRPGDLISYVEGHRAVHTAIVVGYDTLGFPVVDTHTSDRYRVPWDLGWDRRTIYDLWHVHYPRSVVFRTSSPRSPGTGDIMNHR</sequence>
<name>A0A2T2WYT4_9FIRM</name>
<protein>
    <recommendedName>
        <fullName evidence="2">Putative amidase domain-containing protein</fullName>
    </recommendedName>
</protein>
<dbReference type="PANTHER" id="PTHR40032:SF1">
    <property type="entry name" value="EXPORTED PROTEIN"/>
    <property type="match status" value="1"/>
</dbReference>
<gene>
    <name evidence="3" type="ORF">C7B43_11710</name>
</gene>
<proteinExistence type="predicted"/>
<dbReference type="PANTHER" id="PTHR40032">
    <property type="entry name" value="EXPORTED PROTEIN-RELATED"/>
    <property type="match status" value="1"/>
</dbReference>